<keyword evidence="4" id="KW-0812">Transmembrane</keyword>
<dbReference type="PANTHER" id="PTHR37042:SF4">
    <property type="entry name" value="OUTER MEMBRANE PROTEIN RV1973"/>
    <property type="match status" value="1"/>
</dbReference>
<dbReference type="EMBL" id="AP017624">
    <property type="protein sequence ID" value="BAV40077.1"/>
    <property type="molecule type" value="Genomic_DNA"/>
</dbReference>
<keyword evidence="4" id="KW-1133">Transmembrane helix</keyword>
<name>A0A1B4XZ57_MYCUL</name>
<evidence type="ECO:0000256" key="1">
    <source>
        <dbReference type="ARBA" id="ARBA00004370"/>
    </source>
</evidence>
<proteinExistence type="predicted"/>
<evidence type="ECO:0000313" key="6">
    <source>
        <dbReference type="Proteomes" id="UP000218067"/>
    </source>
</evidence>
<reference evidence="5 6" key="1">
    <citation type="submission" date="2016-08" db="EMBL/GenBank/DDBJ databases">
        <title>Complete genome sequence of Mycobacterium shinshuense, a subspecies of M. ulcerans.</title>
        <authorList>
            <person name="Yoshida M."/>
            <person name="Ogura Y."/>
            <person name="Hayashi T."/>
            <person name="Hoshino Y."/>
        </authorList>
    </citation>
    <scope>NUCLEOTIDE SEQUENCE [LARGE SCALE GENOMIC DNA]</scope>
    <source>
        <strain evidence="6">ATCC 33728</strain>
    </source>
</reference>
<evidence type="ECO:0000256" key="4">
    <source>
        <dbReference type="SAM" id="Phobius"/>
    </source>
</evidence>
<comment type="subcellular location">
    <subcellularLocation>
        <location evidence="1">Membrane</location>
    </subcellularLocation>
</comment>
<dbReference type="Proteomes" id="UP000218067">
    <property type="component" value="Chromosome"/>
</dbReference>
<evidence type="ECO:0008006" key="7">
    <source>
        <dbReference type="Google" id="ProtNLM"/>
    </source>
</evidence>
<dbReference type="PANTHER" id="PTHR37042">
    <property type="entry name" value="OUTER MEMBRANE PROTEIN RV1973"/>
    <property type="match status" value="1"/>
</dbReference>
<feature type="region of interest" description="Disordered" evidence="3">
    <location>
        <begin position="1"/>
        <end position="22"/>
    </location>
</feature>
<accession>A0A1B4XZ57</accession>
<gene>
    <name evidence="5" type="ORF">SHTP_0734</name>
</gene>
<evidence type="ECO:0000256" key="3">
    <source>
        <dbReference type="SAM" id="MobiDB-lite"/>
    </source>
</evidence>
<feature type="compositionally biased region" description="Basic and acidic residues" evidence="3">
    <location>
        <begin position="11"/>
        <end position="22"/>
    </location>
</feature>
<dbReference type="AlphaFoldDB" id="A0A1B4XZ57"/>
<keyword evidence="2 4" id="KW-0472">Membrane</keyword>
<sequence length="197" mass="21101">MTAEQTSGEQQKPDEDPGPEPLERRRAWLHKLTPGKVVVAVVGLLVAAALGLLAALFVFSYRPDREVDAQAAGAAVSAASDGAIAILSYSPDTLDRDFSSARSHLTGEFLSYYDQFTQQIVAPAAKRKSVRTSAVVLRAAISELHPDSAVVLLFVNQTTQSADRPEPALTSSSVLVKLTKANGNHRLIRSRLGLEPV</sequence>
<organism evidence="5 6">
    <name type="scientific">Mycobacterium ulcerans subsp. shinshuense</name>
    <dbReference type="NCBI Taxonomy" id="1124626"/>
    <lineage>
        <taxon>Bacteria</taxon>
        <taxon>Bacillati</taxon>
        <taxon>Actinomycetota</taxon>
        <taxon>Actinomycetes</taxon>
        <taxon>Mycobacteriales</taxon>
        <taxon>Mycobacteriaceae</taxon>
        <taxon>Mycobacterium</taxon>
        <taxon>Mycobacterium ulcerans group</taxon>
    </lineage>
</organism>
<feature type="transmembrane region" description="Helical" evidence="4">
    <location>
        <begin position="37"/>
        <end position="59"/>
    </location>
</feature>
<feature type="compositionally biased region" description="Polar residues" evidence="3">
    <location>
        <begin position="1"/>
        <end position="10"/>
    </location>
</feature>
<protein>
    <recommendedName>
        <fullName evidence="7">Twin-arginine translocation pathway signal</fullName>
    </recommendedName>
</protein>
<evidence type="ECO:0000256" key="2">
    <source>
        <dbReference type="ARBA" id="ARBA00023136"/>
    </source>
</evidence>
<evidence type="ECO:0000313" key="5">
    <source>
        <dbReference type="EMBL" id="BAV40077.1"/>
    </source>
</evidence>
<dbReference type="GO" id="GO:0016020">
    <property type="term" value="C:membrane"/>
    <property type="evidence" value="ECO:0007669"/>
    <property type="project" value="UniProtKB-SubCell"/>
</dbReference>
<dbReference type="RefSeq" id="WP_096369819.1">
    <property type="nucleotide sequence ID" value="NZ_AP017624.1"/>
</dbReference>
<dbReference type="GeneID" id="93435403"/>